<proteinExistence type="predicted"/>
<reference evidence="3 4" key="1">
    <citation type="submission" date="2018-10" db="EMBL/GenBank/DDBJ databases">
        <title>Natrarchaeobius chitinivorans gen. nov., sp. nov., and Natrarchaeobius haloalkaliphilus sp. nov., alkaliphilic, chitin-utilizing haloarchaea from hypersaline alkaline lakes.</title>
        <authorList>
            <person name="Sorokin D.Y."/>
            <person name="Elcheninov A.G."/>
            <person name="Kostrikina N.A."/>
            <person name="Bale N.J."/>
            <person name="Sinninghe Damste J.S."/>
            <person name="Khijniak T.V."/>
            <person name="Kublanov I.V."/>
            <person name="Toshchakov S.V."/>
        </authorList>
    </citation>
    <scope>NUCLEOTIDE SEQUENCE [LARGE SCALE GENOMIC DNA]</scope>
    <source>
        <strain evidence="3 4">AArcht-Sl</strain>
    </source>
</reference>
<feature type="compositionally biased region" description="Basic and acidic residues" evidence="1">
    <location>
        <begin position="118"/>
        <end position="128"/>
    </location>
</feature>
<keyword evidence="2" id="KW-1133">Transmembrane helix</keyword>
<dbReference type="RefSeq" id="WP_124178828.1">
    <property type="nucleotide sequence ID" value="NZ_REFY01000004.1"/>
</dbReference>
<dbReference type="AlphaFoldDB" id="A0A3N6LMS3"/>
<evidence type="ECO:0000313" key="4">
    <source>
        <dbReference type="Proteomes" id="UP000273828"/>
    </source>
</evidence>
<evidence type="ECO:0000313" key="3">
    <source>
        <dbReference type="EMBL" id="RQG89137.1"/>
    </source>
</evidence>
<organism evidence="3 4">
    <name type="scientific">Natrarchaeobius halalkaliphilus</name>
    <dbReference type="NCBI Taxonomy" id="1679091"/>
    <lineage>
        <taxon>Archaea</taxon>
        <taxon>Methanobacteriati</taxon>
        <taxon>Methanobacteriota</taxon>
        <taxon>Stenosarchaea group</taxon>
        <taxon>Halobacteria</taxon>
        <taxon>Halobacteriales</taxon>
        <taxon>Natrialbaceae</taxon>
        <taxon>Natrarchaeobius</taxon>
    </lineage>
</organism>
<evidence type="ECO:0000256" key="1">
    <source>
        <dbReference type="SAM" id="MobiDB-lite"/>
    </source>
</evidence>
<accession>A0A3N6LMS3</accession>
<dbReference type="Proteomes" id="UP000273828">
    <property type="component" value="Unassembled WGS sequence"/>
</dbReference>
<name>A0A3N6LMS3_9EURY</name>
<protein>
    <submittedName>
        <fullName evidence="3">Uncharacterized protein</fullName>
    </submittedName>
</protein>
<sequence>MSSAGSSSNAEQSSSRRQLALFLALVLLGSSLFVRTPAFLPGRTAMGVMGIFAVIAVVLLWRRSAAASEAGSTDRSDGDRERQSDAERAADGDSSVWNAIPSWQYEGRHVESGGLARSEQERALEDVRQQAAELSEEPPEK</sequence>
<dbReference type="EMBL" id="REFY01000004">
    <property type="protein sequence ID" value="RQG89137.1"/>
    <property type="molecule type" value="Genomic_DNA"/>
</dbReference>
<dbReference type="OrthoDB" id="306439at2157"/>
<evidence type="ECO:0000256" key="2">
    <source>
        <dbReference type="SAM" id="Phobius"/>
    </source>
</evidence>
<feature type="region of interest" description="Disordered" evidence="1">
    <location>
        <begin position="67"/>
        <end position="95"/>
    </location>
</feature>
<feature type="compositionally biased region" description="Basic and acidic residues" evidence="1">
    <location>
        <begin position="72"/>
        <end position="91"/>
    </location>
</feature>
<feature type="region of interest" description="Disordered" evidence="1">
    <location>
        <begin position="111"/>
        <end position="141"/>
    </location>
</feature>
<feature type="transmembrane region" description="Helical" evidence="2">
    <location>
        <begin position="43"/>
        <end position="61"/>
    </location>
</feature>
<keyword evidence="2" id="KW-0812">Transmembrane</keyword>
<keyword evidence="4" id="KW-1185">Reference proteome</keyword>
<keyword evidence="2" id="KW-0472">Membrane</keyword>
<comment type="caution">
    <text evidence="3">The sequence shown here is derived from an EMBL/GenBank/DDBJ whole genome shotgun (WGS) entry which is preliminary data.</text>
</comment>
<gene>
    <name evidence="3" type="ORF">EA462_12255</name>
</gene>